<dbReference type="PANTHER" id="PTHR23028">
    <property type="entry name" value="ACETYLTRANSFERASE"/>
    <property type="match status" value="1"/>
</dbReference>
<feature type="transmembrane region" description="Helical" evidence="1">
    <location>
        <begin position="328"/>
        <end position="353"/>
    </location>
</feature>
<gene>
    <name evidence="3" type="ORF">K402DRAFT_333817</name>
</gene>
<accession>A0A6G1GYI4</accession>
<reference evidence="3" key="1">
    <citation type="journal article" date="2020" name="Stud. Mycol.">
        <title>101 Dothideomycetes genomes: a test case for predicting lifestyles and emergence of pathogens.</title>
        <authorList>
            <person name="Haridas S."/>
            <person name="Albert R."/>
            <person name="Binder M."/>
            <person name="Bloem J."/>
            <person name="Labutti K."/>
            <person name="Salamov A."/>
            <person name="Andreopoulos B."/>
            <person name="Baker S."/>
            <person name="Barry K."/>
            <person name="Bills G."/>
            <person name="Bluhm B."/>
            <person name="Cannon C."/>
            <person name="Castanera R."/>
            <person name="Culley D."/>
            <person name="Daum C."/>
            <person name="Ezra D."/>
            <person name="Gonzalez J."/>
            <person name="Henrissat B."/>
            <person name="Kuo A."/>
            <person name="Liang C."/>
            <person name="Lipzen A."/>
            <person name="Lutzoni F."/>
            <person name="Magnuson J."/>
            <person name="Mondo S."/>
            <person name="Nolan M."/>
            <person name="Ohm R."/>
            <person name="Pangilinan J."/>
            <person name="Park H.-J."/>
            <person name="Ramirez L."/>
            <person name="Alfaro M."/>
            <person name="Sun H."/>
            <person name="Tritt A."/>
            <person name="Yoshinaga Y."/>
            <person name="Zwiers L.-H."/>
            <person name="Turgeon B."/>
            <person name="Goodwin S."/>
            <person name="Spatafora J."/>
            <person name="Crous P."/>
            <person name="Grigoriev I."/>
        </authorList>
    </citation>
    <scope>NUCLEOTIDE SEQUENCE</scope>
    <source>
        <strain evidence="3">CBS 113979</strain>
    </source>
</reference>
<dbReference type="EMBL" id="ML977160">
    <property type="protein sequence ID" value="KAF1985830.1"/>
    <property type="molecule type" value="Genomic_DNA"/>
</dbReference>
<dbReference type="AlphaFoldDB" id="A0A6G1GYI4"/>
<feature type="transmembrane region" description="Helical" evidence="1">
    <location>
        <begin position="379"/>
        <end position="401"/>
    </location>
</feature>
<dbReference type="Proteomes" id="UP000800041">
    <property type="component" value="Unassembled WGS sequence"/>
</dbReference>
<dbReference type="OrthoDB" id="5405781at2759"/>
<name>A0A6G1GYI4_9PEZI</name>
<feature type="domain" description="Acyltransferase 3" evidence="2">
    <location>
        <begin position="8"/>
        <end position="352"/>
    </location>
</feature>
<evidence type="ECO:0000313" key="3">
    <source>
        <dbReference type="EMBL" id="KAF1985830.1"/>
    </source>
</evidence>
<feature type="transmembrane region" description="Helical" evidence="1">
    <location>
        <begin position="52"/>
        <end position="73"/>
    </location>
</feature>
<keyword evidence="4" id="KW-1185">Reference proteome</keyword>
<evidence type="ECO:0000256" key="1">
    <source>
        <dbReference type="SAM" id="Phobius"/>
    </source>
</evidence>
<sequence length="429" mass="47981">MPSARDANWIDGLRGVASFMVVCGHLCTAFAPYLHSPAQGPNGTPYLFQYPFFRLCVGGRSAVALFFLITGYVNSIGPLSKAKNGDVDAAFTGIARSALARSLTLIIPTTIATFFSWFLANTNAYKMAEHVDATWIRQGYHRQEPTFKAAISSLLWYEQSTWTTGWNEYDGTQWTLPLFLQGAFLVYLTMLATAMVTPTARRLVFTALYIFGWLSYKEGIGPTKTLNIVFGMVVADLHVTLGPSATSTLPAPLPALLILFGMFLACYPQDNPEWAPWTRFMRDLMLPITPHGADIRRHWDSLGASTVLLGIFFSGTARRILTSPIVNFLGRVSFPVYLLHNQLIKSILVWMIYLPSALNPQYNEHGEKLDLVRGSTLHIVGSLCVFYYVLYRLAYAWTLWLDPVIARFVKKTTAWAYGEGRVSEKVLLL</sequence>
<organism evidence="3 4">
    <name type="scientific">Aulographum hederae CBS 113979</name>
    <dbReference type="NCBI Taxonomy" id="1176131"/>
    <lineage>
        <taxon>Eukaryota</taxon>
        <taxon>Fungi</taxon>
        <taxon>Dikarya</taxon>
        <taxon>Ascomycota</taxon>
        <taxon>Pezizomycotina</taxon>
        <taxon>Dothideomycetes</taxon>
        <taxon>Pleosporomycetidae</taxon>
        <taxon>Aulographales</taxon>
        <taxon>Aulographaceae</taxon>
    </lineage>
</organism>
<dbReference type="Pfam" id="PF01757">
    <property type="entry name" value="Acyl_transf_3"/>
    <property type="match status" value="1"/>
</dbReference>
<keyword evidence="1" id="KW-0472">Membrane</keyword>
<proteinExistence type="predicted"/>
<dbReference type="PANTHER" id="PTHR23028:SF128">
    <property type="entry name" value="ACYLTRANSFERASE 3 DOMAIN-CONTAINING PROTEIN"/>
    <property type="match status" value="1"/>
</dbReference>
<dbReference type="GO" id="GO:0016747">
    <property type="term" value="F:acyltransferase activity, transferring groups other than amino-acyl groups"/>
    <property type="evidence" value="ECO:0007669"/>
    <property type="project" value="InterPro"/>
</dbReference>
<evidence type="ECO:0000259" key="2">
    <source>
        <dbReference type="Pfam" id="PF01757"/>
    </source>
</evidence>
<evidence type="ECO:0000313" key="4">
    <source>
        <dbReference type="Proteomes" id="UP000800041"/>
    </source>
</evidence>
<feature type="transmembrane region" description="Helical" evidence="1">
    <location>
        <begin position="103"/>
        <end position="120"/>
    </location>
</feature>
<dbReference type="InterPro" id="IPR050879">
    <property type="entry name" value="Acyltransferase_3"/>
</dbReference>
<feature type="transmembrane region" description="Helical" evidence="1">
    <location>
        <begin position="174"/>
        <end position="192"/>
    </location>
</feature>
<keyword evidence="1" id="KW-1133">Transmembrane helix</keyword>
<dbReference type="InterPro" id="IPR002656">
    <property type="entry name" value="Acyl_transf_3_dom"/>
</dbReference>
<protein>
    <recommendedName>
        <fullName evidence="2">Acyltransferase 3 domain-containing protein</fullName>
    </recommendedName>
</protein>
<keyword evidence="1" id="KW-0812">Transmembrane</keyword>
<feature type="transmembrane region" description="Helical" evidence="1">
    <location>
        <begin position="12"/>
        <end position="32"/>
    </location>
</feature>